<feature type="domain" description="RecX third three-helical" evidence="7">
    <location>
        <begin position="160"/>
        <end position="205"/>
    </location>
</feature>
<dbReference type="Pfam" id="PF21982">
    <property type="entry name" value="RecX_HTH1"/>
    <property type="match status" value="1"/>
</dbReference>
<evidence type="ECO:0000256" key="3">
    <source>
        <dbReference type="ARBA" id="ARBA00018111"/>
    </source>
</evidence>
<feature type="domain" description="RecX third three-helical" evidence="7">
    <location>
        <begin position="218"/>
        <end position="262"/>
    </location>
</feature>
<comment type="caution">
    <text evidence="9">The sequence shown here is derived from an EMBL/GenBank/DDBJ whole genome shotgun (WGS) entry which is preliminary data.</text>
</comment>
<protein>
    <recommendedName>
        <fullName evidence="3 5">Regulatory protein RecX</fullName>
    </recommendedName>
</protein>
<evidence type="ECO:0000259" key="6">
    <source>
        <dbReference type="Pfam" id="PF02631"/>
    </source>
</evidence>
<accession>A0AAX2CCX2</accession>
<dbReference type="InterPro" id="IPR053926">
    <property type="entry name" value="RecX_HTH_1st"/>
</dbReference>
<name>A0AAX2CCX2_9BACI</name>
<dbReference type="InterPro" id="IPR053925">
    <property type="entry name" value="RecX_HTH_3rd"/>
</dbReference>
<evidence type="ECO:0000313" key="9">
    <source>
        <dbReference type="EMBL" id="SCL84065.1"/>
    </source>
</evidence>
<dbReference type="RefSeq" id="WP_087097658.1">
    <property type="nucleotide sequence ID" value="NZ_CP066179.1"/>
</dbReference>
<dbReference type="AlphaFoldDB" id="A0AAX2CCX2"/>
<dbReference type="InterPro" id="IPR003783">
    <property type="entry name" value="Regulatory_RecX"/>
</dbReference>
<evidence type="ECO:0000313" key="10">
    <source>
        <dbReference type="Proteomes" id="UP000242164"/>
    </source>
</evidence>
<feature type="domain" description="RecX first three-helical" evidence="8">
    <location>
        <begin position="66"/>
        <end position="105"/>
    </location>
</feature>
<dbReference type="Gene3D" id="1.10.10.10">
    <property type="entry name" value="Winged helix-like DNA-binding domain superfamily/Winged helix DNA-binding domain"/>
    <property type="match status" value="4"/>
</dbReference>
<organism evidence="9 10">
    <name type="scientific">Bacillus cytotoxicus</name>
    <dbReference type="NCBI Taxonomy" id="580165"/>
    <lineage>
        <taxon>Bacteria</taxon>
        <taxon>Bacillati</taxon>
        <taxon>Bacillota</taxon>
        <taxon>Bacilli</taxon>
        <taxon>Bacillales</taxon>
        <taxon>Bacillaceae</taxon>
        <taxon>Bacillus</taxon>
        <taxon>Bacillus cereus group</taxon>
    </lineage>
</organism>
<evidence type="ECO:0000256" key="2">
    <source>
        <dbReference type="ARBA" id="ARBA00009695"/>
    </source>
</evidence>
<feature type="domain" description="RecX second three-helical" evidence="6">
    <location>
        <begin position="112"/>
        <end position="151"/>
    </location>
</feature>
<dbReference type="Pfam" id="PF02631">
    <property type="entry name" value="RecX_HTH2"/>
    <property type="match status" value="1"/>
</dbReference>
<evidence type="ECO:0000256" key="4">
    <source>
        <dbReference type="ARBA" id="ARBA00022490"/>
    </source>
</evidence>
<evidence type="ECO:0000259" key="7">
    <source>
        <dbReference type="Pfam" id="PF21981"/>
    </source>
</evidence>
<comment type="similarity">
    <text evidence="2 5">Belongs to the RecX family.</text>
</comment>
<dbReference type="EMBL" id="FMIK01000014">
    <property type="protein sequence ID" value="SCL84065.1"/>
    <property type="molecule type" value="Genomic_DNA"/>
</dbReference>
<dbReference type="InterPro" id="IPR036388">
    <property type="entry name" value="WH-like_DNA-bd_sf"/>
</dbReference>
<dbReference type="InterPro" id="IPR053924">
    <property type="entry name" value="RecX_HTH_2nd"/>
</dbReference>
<evidence type="ECO:0000256" key="1">
    <source>
        <dbReference type="ARBA" id="ARBA00004496"/>
    </source>
</evidence>
<dbReference type="GO" id="GO:0005737">
    <property type="term" value="C:cytoplasm"/>
    <property type="evidence" value="ECO:0007669"/>
    <property type="project" value="UniProtKB-SubCell"/>
</dbReference>
<evidence type="ECO:0000259" key="8">
    <source>
        <dbReference type="Pfam" id="PF21982"/>
    </source>
</evidence>
<dbReference type="NCBIfam" id="NF010733">
    <property type="entry name" value="PRK14135.1"/>
    <property type="match status" value="1"/>
</dbReference>
<reference evidence="9 10" key="1">
    <citation type="submission" date="2016-08" db="EMBL/GenBank/DDBJ databases">
        <authorList>
            <person name="Loux V."/>
            <person name="Rue O."/>
        </authorList>
    </citation>
    <scope>NUCLEOTIDE SEQUENCE [LARGE SCALE GENOMIC DNA]</scope>
    <source>
        <strain evidence="9 10">AFSSA_08CEB44bac</strain>
    </source>
</reference>
<dbReference type="Proteomes" id="UP000242164">
    <property type="component" value="Unassembled WGS sequence"/>
</dbReference>
<comment type="function">
    <text evidence="5">Modulates RecA activity.</text>
</comment>
<sequence>MAVITKIEVQKRTKERFNIYIDKGQGEEYGFSVNQAVLIKHGLQKGLEIDEVEIANILYNEEVQKAYLQAISYLSYQMRTKQEVEEYLRKKEVGQAIISEVISKLLHDRYINDKEYAVLYVRTQSNVNQKGPSVIRKELLRKGVQEVIITHSLQEYPKEKQVDNAFMLVEKKKRSYQKHSFLQIKQKLEDMLIRKGFSRDVIQICLEELKEEKDDSKQQEALYYHGNKYYEKYKKYDGWTFENKMKQALYRKGFSIDEIEGFLQMKCEEG</sequence>
<gene>
    <name evidence="5" type="primary">recX</name>
    <name evidence="9" type="ORF">BCB44BAC_00487</name>
</gene>
<evidence type="ECO:0000256" key="5">
    <source>
        <dbReference type="HAMAP-Rule" id="MF_01114"/>
    </source>
</evidence>
<dbReference type="GO" id="GO:0006282">
    <property type="term" value="P:regulation of DNA repair"/>
    <property type="evidence" value="ECO:0007669"/>
    <property type="project" value="UniProtKB-UniRule"/>
</dbReference>
<dbReference type="PANTHER" id="PTHR33602">
    <property type="entry name" value="REGULATORY PROTEIN RECX FAMILY PROTEIN"/>
    <property type="match status" value="1"/>
</dbReference>
<dbReference type="Pfam" id="PF21981">
    <property type="entry name" value="RecX_HTH3"/>
    <property type="match status" value="2"/>
</dbReference>
<keyword evidence="4 5" id="KW-0963">Cytoplasm</keyword>
<dbReference type="PANTHER" id="PTHR33602:SF1">
    <property type="entry name" value="REGULATORY PROTEIN RECX FAMILY PROTEIN"/>
    <property type="match status" value="1"/>
</dbReference>
<comment type="subcellular location">
    <subcellularLocation>
        <location evidence="1 5">Cytoplasm</location>
    </subcellularLocation>
</comment>
<proteinExistence type="inferred from homology"/>
<dbReference type="HAMAP" id="MF_01114">
    <property type="entry name" value="RecX"/>
    <property type="match status" value="1"/>
</dbReference>